<keyword evidence="1" id="KW-0812">Transmembrane</keyword>
<protein>
    <submittedName>
        <fullName evidence="2">Uncharacterized protein</fullName>
    </submittedName>
</protein>
<evidence type="ECO:0000313" key="2">
    <source>
        <dbReference type="EMBL" id="OGI79117.1"/>
    </source>
</evidence>
<proteinExistence type="predicted"/>
<name>A0A1F6WB31_9BACT</name>
<dbReference type="Proteomes" id="UP000177052">
    <property type="component" value="Unassembled WGS sequence"/>
</dbReference>
<evidence type="ECO:0000256" key="1">
    <source>
        <dbReference type="SAM" id="Phobius"/>
    </source>
</evidence>
<comment type="caution">
    <text evidence="2">The sequence shown here is derived from an EMBL/GenBank/DDBJ whole genome shotgun (WGS) entry which is preliminary data.</text>
</comment>
<organism evidence="2 3">
    <name type="scientific">Candidatus Nomurabacteria bacterium RIFCSPHIGHO2_12_FULL_37_29</name>
    <dbReference type="NCBI Taxonomy" id="1801759"/>
    <lineage>
        <taxon>Bacteria</taxon>
        <taxon>Candidatus Nomuraibacteriota</taxon>
    </lineage>
</organism>
<feature type="transmembrane region" description="Helical" evidence="1">
    <location>
        <begin position="21"/>
        <end position="45"/>
    </location>
</feature>
<dbReference type="EMBL" id="MFUJ01000028">
    <property type="protein sequence ID" value="OGI79117.1"/>
    <property type="molecule type" value="Genomic_DNA"/>
</dbReference>
<dbReference type="AlphaFoldDB" id="A0A1F6WB31"/>
<reference evidence="2 3" key="1">
    <citation type="journal article" date="2016" name="Nat. Commun.">
        <title>Thousands of microbial genomes shed light on interconnected biogeochemical processes in an aquifer system.</title>
        <authorList>
            <person name="Anantharaman K."/>
            <person name="Brown C.T."/>
            <person name="Hug L.A."/>
            <person name="Sharon I."/>
            <person name="Castelle C.J."/>
            <person name="Probst A.J."/>
            <person name="Thomas B.C."/>
            <person name="Singh A."/>
            <person name="Wilkins M.J."/>
            <person name="Karaoz U."/>
            <person name="Brodie E.L."/>
            <person name="Williams K.H."/>
            <person name="Hubbard S.S."/>
            <person name="Banfield J.F."/>
        </authorList>
    </citation>
    <scope>NUCLEOTIDE SEQUENCE [LARGE SCALE GENOMIC DNA]</scope>
</reference>
<gene>
    <name evidence="2" type="ORF">A3F19_02875</name>
</gene>
<accession>A0A1F6WB31</accession>
<evidence type="ECO:0000313" key="3">
    <source>
        <dbReference type="Proteomes" id="UP000177052"/>
    </source>
</evidence>
<sequence>MINLIPKEEKKKKVKVFYYKLVFLFLVMVNLITFFSLVAILPSYFSSSVRHNIVNAKRENQKNKPEPLTDQQTLAVIKDLNKKLNLMEHVVDNKFIISEKIINAIILKKMSNIKITDISYENDPLKGRKVSIEGNAPSREILLLFRRALEDDVLFKQVDLPISNFVKGSDIKFYLNLIPS</sequence>
<keyword evidence="1" id="KW-0472">Membrane</keyword>
<keyword evidence="1" id="KW-1133">Transmembrane helix</keyword>